<organism evidence="1 2">
    <name type="scientific">Streptomyces toxytricini</name>
    <name type="common">Actinomyces toxytricini</name>
    <dbReference type="NCBI Taxonomy" id="67369"/>
    <lineage>
        <taxon>Bacteria</taxon>
        <taxon>Bacillati</taxon>
        <taxon>Actinomycetota</taxon>
        <taxon>Actinomycetes</taxon>
        <taxon>Kitasatosporales</taxon>
        <taxon>Streptomycetaceae</taxon>
        <taxon>Streptomyces</taxon>
    </lineage>
</organism>
<evidence type="ECO:0000313" key="2">
    <source>
        <dbReference type="Proteomes" id="UP001617351"/>
    </source>
</evidence>
<name>A0ABW8ETJ8_STRT5</name>
<reference evidence="1 2" key="1">
    <citation type="submission" date="2024-10" db="EMBL/GenBank/DDBJ databases">
        <title>The Natural Products Discovery Center: Release of the First 8490 Sequenced Strains for Exploring Actinobacteria Biosynthetic Diversity.</title>
        <authorList>
            <person name="Kalkreuter E."/>
            <person name="Kautsar S.A."/>
            <person name="Yang D."/>
            <person name="Bader C.D."/>
            <person name="Teijaro C.N."/>
            <person name="Fluegel L."/>
            <person name="Davis C.M."/>
            <person name="Simpson J.R."/>
            <person name="Lauterbach L."/>
            <person name="Steele A.D."/>
            <person name="Gui C."/>
            <person name="Meng S."/>
            <person name="Li G."/>
            <person name="Viehrig K."/>
            <person name="Ye F."/>
            <person name="Su P."/>
            <person name="Kiefer A.F."/>
            <person name="Nichols A."/>
            <person name="Cepeda A.J."/>
            <person name="Yan W."/>
            <person name="Fan B."/>
            <person name="Jiang Y."/>
            <person name="Adhikari A."/>
            <person name="Zheng C.-J."/>
            <person name="Schuster L."/>
            <person name="Cowan T.M."/>
            <person name="Smanski M.J."/>
            <person name="Chevrette M.G."/>
            <person name="De Carvalho L.P.S."/>
            <person name="Shen B."/>
        </authorList>
    </citation>
    <scope>NUCLEOTIDE SEQUENCE [LARGE SCALE GENOMIC DNA]</scope>
    <source>
        <strain evidence="1 2">NPDC087220</strain>
    </source>
</reference>
<protein>
    <recommendedName>
        <fullName evidence="3">Transcriptional regulator</fullName>
    </recommendedName>
</protein>
<dbReference type="InterPro" id="IPR011990">
    <property type="entry name" value="TPR-like_helical_dom_sf"/>
</dbReference>
<keyword evidence="2" id="KW-1185">Reference proteome</keyword>
<accession>A0ABW8ETJ8</accession>
<dbReference type="RefSeq" id="WP_402387183.1">
    <property type="nucleotide sequence ID" value="NZ_JBIUYY010000019.1"/>
</dbReference>
<evidence type="ECO:0008006" key="3">
    <source>
        <dbReference type="Google" id="ProtNLM"/>
    </source>
</evidence>
<comment type="caution">
    <text evidence="1">The sequence shown here is derived from an EMBL/GenBank/DDBJ whole genome shotgun (WGS) entry which is preliminary data.</text>
</comment>
<dbReference type="Gene3D" id="1.25.40.10">
    <property type="entry name" value="Tetratricopeptide repeat domain"/>
    <property type="match status" value="1"/>
</dbReference>
<proteinExistence type="predicted"/>
<gene>
    <name evidence="1" type="ORF">ACIO7M_31605</name>
</gene>
<dbReference type="Proteomes" id="UP001617351">
    <property type="component" value="Unassembled WGS sequence"/>
</dbReference>
<dbReference type="EMBL" id="JBIUYY010000019">
    <property type="protein sequence ID" value="MFJ2825626.1"/>
    <property type="molecule type" value="Genomic_DNA"/>
</dbReference>
<evidence type="ECO:0000313" key="1">
    <source>
        <dbReference type="EMBL" id="MFJ2825626.1"/>
    </source>
</evidence>
<sequence length="276" mass="28385">MAEQAEVAAHLVTRPLELARLLVSLARALAETGYGEQAGQAASAVVRLAAVMTDPAGEYKEQISALAEVAWWLACAAMPAEAGQVIAHAEVVASRIADPLRQAEALVALVYVLSSAGLSGQAADVADQVVRQAYVFSRAAQRIHHVQGQLLTDMACALSAAGQPARARDVAALISHFPSRRTALAHLQKPPRGPKAASASPLEAALAGTAPETRDAARQAYATAVRGDHGQAADLVAGLLTTGRLTAAAPALALVDREALLVAADDLLASLGRLLA</sequence>